<keyword evidence="1" id="KW-0812">Transmembrane</keyword>
<evidence type="ECO:0000256" key="2">
    <source>
        <dbReference type="SAM" id="SignalP"/>
    </source>
</evidence>
<dbReference type="Proteomes" id="UP001597197">
    <property type="component" value="Unassembled WGS sequence"/>
</dbReference>
<feature type="transmembrane region" description="Helical" evidence="1">
    <location>
        <begin position="47"/>
        <end position="66"/>
    </location>
</feature>
<name>A0ABW4QWN2_9BACT</name>
<proteinExistence type="predicted"/>
<keyword evidence="1" id="KW-0472">Membrane</keyword>
<feature type="signal peptide" evidence="2">
    <location>
        <begin position="1"/>
        <end position="28"/>
    </location>
</feature>
<evidence type="ECO:0000313" key="3">
    <source>
        <dbReference type="EMBL" id="MFD1873445.1"/>
    </source>
</evidence>
<dbReference type="NCBIfam" id="TIGR04391">
    <property type="entry name" value="CcmD_alt_fam"/>
    <property type="match status" value="1"/>
</dbReference>
<sequence length="82" mass="8985">MKNKKNNWLSRAVALLMPLLLLASVAFAQAPAGQPEMADALRASGKIYVVVLVLVIIVVGLLVYLVRLDGKVSRLEKEVENR</sequence>
<feature type="chain" id="PRO_5045929715" evidence="2">
    <location>
        <begin position="29"/>
        <end position="82"/>
    </location>
</feature>
<gene>
    <name evidence="3" type="ORF">ACFSDX_13455</name>
</gene>
<dbReference type="EMBL" id="JBHUFD010000005">
    <property type="protein sequence ID" value="MFD1873445.1"/>
    <property type="molecule type" value="Genomic_DNA"/>
</dbReference>
<comment type="caution">
    <text evidence="3">The sequence shown here is derived from an EMBL/GenBank/DDBJ whole genome shotgun (WGS) entry which is preliminary data.</text>
</comment>
<keyword evidence="4" id="KW-1185">Reference proteome</keyword>
<organism evidence="3 4">
    <name type="scientific">Hymenobacter bucti</name>
    <dbReference type="NCBI Taxonomy" id="1844114"/>
    <lineage>
        <taxon>Bacteria</taxon>
        <taxon>Pseudomonadati</taxon>
        <taxon>Bacteroidota</taxon>
        <taxon>Cytophagia</taxon>
        <taxon>Cytophagales</taxon>
        <taxon>Hymenobacteraceae</taxon>
        <taxon>Hymenobacter</taxon>
    </lineage>
</organism>
<keyword evidence="2" id="KW-0732">Signal</keyword>
<reference evidence="4" key="1">
    <citation type="journal article" date="2019" name="Int. J. Syst. Evol. Microbiol.">
        <title>The Global Catalogue of Microorganisms (GCM) 10K type strain sequencing project: providing services to taxonomists for standard genome sequencing and annotation.</title>
        <authorList>
            <consortium name="The Broad Institute Genomics Platform"/>
            <consortium name="The Broad Institute Genome Sequencing Center for Infectious Disease"/>
            <person name="Wu L."/>
            <person name="Ma J."/>
        </authorList>
    </citation>
    <scope>NUCLEOTIDE SEQUENCE [LARGE SCALE GENOMIC DNA]</scope>
    <source>
        <strain evidence="4">CGMCC 1.15795</strain>
    </source>
</reference>
<dbReference type="InterPro" id="IPR030888">
    <property type="entry name" value="Put_ccm"/>
</dbReference>
<evidence type="ECO:0000256" key="1">
    <source>
        <dbReference type="SAM" id="Phobius"/>
    </source>
</evidence>
<keyword evidence="1" id="KW-1133">Transmembrane helix</keyword>
<accession>A0ABW4QWN2</accession>
<dbReference type="Pfam" id="PF20077">
    <property type="entry name" value="CcmD_alt"/>
    <property type="match status" value="1"/>
</dbReference>
<evidence type="ECO:0000313" key="4">
    <source>
        <dbReference type="Proteomes" id="UP001597197"/>
    </source>
</evidence>
<dbReference type="RefSeq" id="WP_382314344.1">
    <property type="nucleotide sequence ID" value="NZ_JBHUFD010000005.1"/>
</dbReference>
<protein>
    <submittedName>
        <fullName evidence="3">CcmD family protein</fullName>
    </submittedName>
</protein>